<dbReference type="SUPFAM" id="SSF111352">
    <property type="entry name" value="Ammonium transporter"/>
    <property type="match status" value="1"/>
</dbReference>
<dbReference type="GO" id="GO:0016020">
    <property type="term" value="C:membrane"/>
    <property type="evidence" value="ECO:0007669"/>
    <property type="project" value="UniProtKB-SubCell"/>
</dbReference>
<protein>
    <recommendedName>
        <fullName evidence="6">Ammonium transporter AmtB-like domain-containing protein</fullName>
    </recommendedName>
</protein>
<keyword evidence="3 5" id="KW-1133">Transmembrane helix</keyword>
<sequence length="78" mass="8710">MHHRGDRGLGGLGQDEIPGSWTLLVGELIAVSVTCIYAFIITWVLAKVMDLIMGIRVTDEVEEDLDFSIHGETAYDYR</sequence>
<evidence type="ECO:0000256" key="2">
    <source>
        <dbReference type="ARBA" id="ARBA00022692"/>
    </source>
</evidence>
<organism evidence="7 8">
    <name type="scientific">Nesterenkonia alkaliphila</name>
    <dbReference type="NCBI Taxonomy" id="1463631"/>
    <lineage>
        <taxon>Bacteria</taxon>
        <taxon>Bacillati</taxon>
        <taxon>Actinomycetota</taxon>
        <taxon>Actinomycetes</taxon>
        <taxon>Micrococcales</taxon>
        <taxon>Micrococcaceae</taxon>
        <taxon>Nesterenkonia</taxon>
    </lineage>
</organism>
<comment type="caution">
    <text evidence="7">The sequence shown here is derived from an EMBL/GenBank/DDBJ whole genome shotgun (WGS) entry which is preliminary data.</text>
</comment>
<feature type="transmembrane region" description="Helical" evidence="5">
    <location>
        <begin position="20"/>
        <end position="46"/>
    </location>
</feature>
<accession>A0A7K1UHR0</accession>
<dbReference type="Proteomes" id="UP000460157">
    <property type="component" value="Unassembled WGS sequence"/>
</dbReference>
<keyword evidence="2 5" id="KW-0812">Transmembrane</keyword>
<evidence type="ECO:0000256" key="1">
    <source>
        <dbReference type="ARBA" id="ARBA00004141"/>
    </source>
</evidence>
<dbReference type="GO" id="GO:0008519">
    <property type="term" value="F:ammonium channel activity"/>
    <property type="evidence" value="ECO:0007669"/>
    <property type="project" value="InterPro"/>
</dbReference>
<keyword evidence="4 5" id="KW-0472">Membrane</keyword>
<dbReference type="AlphaFoldDB" id="A0A7K1UHR0"/>
<dbReference type="EMBL" id="WRPM01000046">
    <property type="protein sequence ID" value="MVT26005.1"/>
    <property type="molecule type" value="Genomic_DNA"/>
</dbReference>
<feature type="domain" description="Ammonium transporter AmtB-like" evidence="6">
    <location>
        <begin position="19"/>
        <end position="75"/>
    </location>
</feature>
<evidence type="ECO:0000313" key="7">
    <source>
        <dbReference type="EMBL" id="MVT26005.1"/>
    </source>
</evidence>
<dbReference type="Gene3D" id="1.10.3430.10">
    <property type="entry name" value="Ammonium transporter AmtB like domains"/>
    <property type="match status" value="1"/>
</dbReference>
<proteinExistence type="predicted"/>
<reference evidence="7 8" key="1">
    <citation type="submission" date="2019-12" db="EMBL/GenBank/DDBJ databases">
        <title>Nesterenkonia muleiensis sp. nov., a novel actinobacterium isolated from sap of Populus euphratica.</title>
        <authorList>
            <person name="Wang R."/>
        </authorList>
    </citation>
    <scope>NUCLEOTIDE SEQUENCE [LARGE SCALE GENOMIC DNA]</scope>
    <source>
        <strain evidence="7 8">F10</strain>
    </source>
</reference>
<evidence type="ECO:0000259" key="6">
    <source>
        <dbReference type="Pfam" id="PF00909"/>
    </source>
</evidence>
<dbReference type="InterPro" id="IPR024041">
    <property type="entry name" value="NH4_transpt_AmtB-like_dom"/>
</dbReference>
<name>A0A7K1UHR0_9MICC</name>
<comment type="subcellular location">
    <subcellularLocation>
        <location evidence="1">Membrane</location>
        <topology evidence="1">Multi-pass membrane protein</topology>
    </subcellularLocation>
</comment>
<evidence type="ECO:0000256" key="4">
    <source>
        <dbReference type="ARBA" id="ARBA00023136"/>
    </source>
</evidence>
<evidence type="ECO:0000256" key="3">
    <source>
        <dbReference type="ARBA" id="ARBA00022989"/>
    </source>
</evidence>
<keyword evidence="8" id="KW-1185">Reference proteome</keyword>
<evidence type="ECO:0000313" key="8">
    <source>
        <dbReference type="Proteomes" id="UP000460157"/>
    </source>
</evidence>
<evidence type="ECO:0000256" key="5">
    <source>
        <dbReference type="SAM" id="Phobius"/>
    </source>
</evidence>
<dbReference type="Pfam" id="PF00909">
    <property type="entry name" value="Ammonium_transp"/>
    <property type="match status" value="1"/>
</dbReference>
<gene>
    <name evidence="7" type="ORF">GNZ21_06495</name>
</gene>
<dbReference type="InterPro" id="IPR029020">
    <property type="entry name" value="Ammonium/urea_transptr"/>
</dbReference>